<dbReference type="InterPro" id="IPR053213">
    <property type="entry name" value="RLP29"/>
</dbReference>
<gene>
    <name evidence="7" type="ORF">RND71_043239</name>
</gene>
<sequence length="461" mass="50855">MKNVAITKVLKLKSTTIFFVHGILDPIDFLALQAIRKGLDDLPGSNYFTSWDFTSEPCNFAGVYCDGDKVIALNLGDPRAGSPGLTGNLDPSIGKLSALAEFTVVPGRITGALPESMSQLKNLRFLGVSRNFISGDIPASLGQLRELQTLDLSFNQLTGNIPWAVGALPTLSNVILCHNQLSGSIPPFVSPRLTRLDLKHNELSGTLLPNSLPSSLEYLSLSWNLLTGPVDYHLTRLNRLNYLDLSLNRFTGCIPGILFTFPLTNLQLQRNLFTGPVLPMSQVTIPTVDISFNRFFGEISPLLSNVQNLYLNNNRFTGQVPAVLVDRLLTAGIQVLYLQHNFLTGIEINPTVEIPVSSSLCLQYNCMIPPVQTACPLKAGKQKSRPTDQCVEWKGQKGRPTHSAHLAFWNFQIIVYISQMLETIKTKKTTALQILLPTPVLRYNSKKPDLAEIAAFTTRRP</sequence>
<evidence type="ECO:0000256" key="1">
    <source>
        <dbReference type="ARBA" id="ARBA00004370"/>
    </source>
</evidence>
<evidence type="ECO:0000259" key="6">
    <source>
        <dbReference type="Pfam" id="PF08263"/>
    </source>
</evidence>
<comment type="subcellular location">
    <subcellularLocation>
        <location evidence="1">Membrane</location>
    </subcellularLocation>
</comment>
<evidence type="ECO:0000256" key="4">
    <source>
        <dbReference type="ARBA" id="ARBA00022737"/>
    </source>
</evidence>
<dbReference type="InterPro" id="IPR001611">
    <property type="entry name" value="Leu-rich_rpt"/>
</dbReference>
<dbReference type="EMBL" id="JAVYJV010000024">
    <property type="protein sequence ID" value="KAK4338752.1"/>
    <property type="molecule type" value="Genomic_DNA"/>
</dbReference>
<dbReference type="SUPFAM" id="SSF52058">
    <property type="entry name" value="L domain-like"/>
    <property type="match status" value="1"/>
</dbReference>
<organism evidence="7 8">
    <name type="scientific">Anisodus tanguticus</name>
    <dbReference type="NCBI Taxonomy" id="243964"/>
    <lineage>
        <taxon>Eukaryota</taxon>
        <taxon>Viridiplantae</taxon>
        <taxon>Streptophyta</taxon>
        <taxon>Embryophyta</taxon>
        <taxon>Tracheophyta</taxon>
        <taxon>Spermatophyta</taxon>
        <taxon>Magnoliopsida</taxon>
        <taxon>eudicotyledons</taxon>
        <taxon>Gunneridae</taxon>
        <taxon>Pentapetalae</taxon>
        <taxon>asterids</taxon>
        <taxon>lamiids</taxon>
        <taxon>Solanales</taxon>
        <taxon>Solanaceae</taxon>
        <taxon>Solanoideae</taxon>
        <taxon>Hyoscyameae</taxon>
        <taxon>Anisodus</taxon>
    </lineage>
</organism>
<dbReference type="Pfam" id="PF00560">
    <property type="entry name" value="LRR_1"/>
    <property type="match status" value="5"/>
</dbReference>
<keyword evidence="8" id="KW-1185">Reference proteome</keyword>
<protein>
    <recommendedName>
        <fullName evidence="6">Leucine-rich repeat-containing N-terminal plant-type domain-containing protein</fullName>
    </recommendedName>
</protein>
<dbReference type="AlphaFoldDB" id="A0AAE1UPZ7"/>
<feature type="domain" description="Leucine-rich repeat-containing N-terminal plant-type" evidence="6">
    <location>
        <begin position="28"/>
        <end position="66"/>
    </location>
</feature>
<dbReference type="GO" id="GO:0050832">
    <property type="term" value="P:defense response to fungus"/>
    <property type="evidence" value="ECO:0007669"/>
    <property type="project" value="UniProtKB-ARBA"/>
</dbReference>
<comment type="caution">
    <text evidence="7">The sequence shown here is derived from an EMBL/GenBank/DDBJ whole genome shotgun (WGS) entry which is preliminary data.</text>
</comment>
<dbReference type="GO" id="GO:0016020">
    <property type="term" value="C:membrane"/>
    <property type="evidence" value="ECO:0007669"/>
    <property type="project" value="UniProtKB-SubCell"/>
</dbReference>
<proteinExistence type="predicted"/>
<accession>A0AAE1UPZ7</accession>
<dbReference type="Gene3D" id="3.80.10.10">
    <property type="entry name" value="Ribonuclease Inhibitor"/>
    <property type="match status" value="3"/>
</dbReference>
<evidence type="ECO:0000313" key="7">
    <source>
        <dbReference type="EMBL" id="KAK4338752.1"/>
    </source>
</evidence>
<name>A0AAE1UPZ7_9SOLA</name>
<evidence type="ECO:0000313" key="8">
    <source>
        <dbReference type="Proteomes" id="UP001291623"/>
    </source>
</evidence>
<dbReference type="InterPro" id="IPR013210">
    <property type="entry name" value="LRR_N_plant-typ"/>
</dbReference>
<reference evidence="7" key="1">
    <citation type="submission" date="2023-12" db="EMBL/GenBank/DDBJ databases">
        <title>Genome assembly of Anisodus tanguticus.</title>
        <authorList>
            <person name="Wang Y.-J."/>
        </authorList>
    </citation>
    <scope>NUCLEOTIDE SEQUENCE</scope>
    <source>
        <strain evidence="7">KB-2021</strain>
        <tissue evidence="7">Leaf</tissue>
    </source>
</reference>
<keyword evidence="2" id="KW-0433">Leucine-rich repeat</keyword>
<evidence type="ECO:0000256" key="3">
    <source>
        <dbReference type="ARBA" id="ARBA00022729"/>
    </source>
</evidence>
<dbReference type="InterPro" id="IPR032675">
    <property type="entry name" value="LRR_dom_sf"/>
</dbReference>
<dbReference type="Proteomes" id="UP001291623">
    <property type="component" value="Unassembled WGS sequence"/>
</dbReference>
<dbReference type="Pfam" id="PF08263">
    <property type="entry name" value="LRRNT_2"/>
    <property type="match status" value="1"/>
</dbReference>
<keyword evidence="3" id="KW-0732">Signal</keyword>
<evidence type="ECO:0000256" key="5">
    <source>
        <dbReference type="ARBA" id="ARBA00023136"/>
    </source>
</evidence>
<dbReference type="PANTHER" id="PTHR48009:SF4">
    <property type="entry name" value="LEUCINE-RICH REPEAT (LRR) FAMILY PROTEIN"/>
    <property type="match status" value="1"/>
</dbReference>
<dbReference type="FunFam" id="3.80.10.10:FF:000400">
    <property type="entry name" value="Nuclear pore complex protein NUP107"/>
    <property type="match status" value="1"/>
</dbReference>
<dbReference type="PANTHER" id="PTHR48009">
    <property type="entry name" value="LEUCINE-RICH REPEAT (LRR) FAMILY PROTEIN"/>
    <property type="match status" value="1"/>
</dbReference>
<keyword evidence="5" id="KW-0472">Membrane</keyword>
<evidence type="ECO:0000256" key="2">
    <source>
        <dbReference type="ARBA" id="ARBA00022614"/>
    </source>
</evidence>
<keyword evidence="4" id="KW-0677">Repeat</keyword>